<protein>
    <recommendedName>
        <fullName evidence="1">mRNA m(6)A methyltransferase</fullName>
        <ecNumber evidence="1">2.1.1.348</ecNumber>
    </recommendedName>
</protein>
<dbReference type="PROSITE" id="PS51143">
    <property type="entry name" value="MT_A70"/>
    <property type="match status" value="1"/>
</dbReference>
<dbReference type="SUPFAM" id="SSF53335">
    <property type="entry name" value="S-adenosyl-L-methionine-dependent methyltransferases"/>
    <property type="match status" value="1"/>
</dbReference>
<dbReference type="AlphaFoldDB" id="A0A4P9WKI2"/>
<dbReference type="InterPro" id="IPR029063">
    <property type="entry name" value="SAM-dependent_MTases_sf"/>
</dbReference>
<organism evidence="7 8">
    <name type="scientific">Blyttiomyces helicus</name>
    <dbReference type="NCBI Taxonomy" id="388810"/>
    <lineage>
        <taxon>Eukaryota</taxon>
        <taxon>Fungi</taxon>
        <taxon>Fungi incertae sedis</taxon>
        <taxon>Chytridiomycota</taxon>
        <taxon>Chytridiomycota incertae sedis</taxon>
        <taxon>Chytridiomycetes</taxon>
        <taxon>Chytridiomycetes incertae sedis</taxon>
        <taxon>Blyttiomyces</taxon>
    </lineage>
</organism>
<gene>
    <name evidence="7" type="ORF">BDK51DRAFT_9837</name>
</gene>
<keyword evidence="8" id="KW-1185">Reference proteome</keyword>
<sequence length="282" mass="32151">LHFRRIIRPQTDPNLGDCSYLNTCHHMDTCRYLHYQLDEDGVSIDIERPIPVLRVGKPVAVDVPNAILRPVATPSTFCQIPAQWIRCDVRKFDLSILGKFSRLRPLLRSMRSAQNTSHHLLPHSGTLTDDEMKNLPISALQDEGLLFLWVTGRAMELGRDCMAIWGYNRVDELVWVKTMQLQRLIRTGRTGHWLNHSKEHCLIGIKGSPAINTGVDCDVLVAEVRETSRKPDEIYGIIDRLSPATRKIEIFGRQHNTRDGWLTLGNQIDGVRIVEPNLQARV</sequence>
<name>A0A4P9WKI2_9FUNG</name>
<comment type="catalytic activity">
    <reaction evidence="5">
        <text>an adenosine in mRNA + S-adenosyl-L-methionine = an N(6)-methyladenosine in mRNA + S-adenosyl-L-homocysteine + H(+)</text>
        <dbReference type="Rhea" id="RHEA:55584"/>
        <dbReference type="Rhea" id="RHEA-COMP:12414"/>
        <dbReference type="Rhea" id="RHEA-COMP:12417"/>
        <dbReference type="ChEBI" id="CHEBI:15378"/>
        <dbReference type="ChEBI" id="CHEBI:57856"/>
        <dbReference type="ChEBI" id="CHEBI:59789"/>
        <dbReference type="ChEBI" id="CHEBI:74411"/>
        <dbReference type="ChEBI" id="CHEBI:74449"/>
        <dbReference type="EC" id="2.1.1.348"/>
    </reaction>
</comment>
<evidence type="ECO:0000256" key="6">
    <source>
        <dbReference type="PROSITE-ProRule" id="PRU00489"/>
    </source>
</evidence>
<evidence type="ECO:0000256" key="1">
    <source>
        <dbReference type="ARBA" id="ARBA00012160"/>
    </source>
</evidence>
<comment type="similarity">
    <text evidence="6">Belongs to the MT-A70-like family.</text>
</comment>
<reference evidence="8" key="1">
    <citation type="journal article" date="2018" name="Nat. Microbiol.">
        <title>Leveraging single-cell genomics to expand the fungal tree of life.</title>
        <authorList>
            <person name="Ahrendt S.R."/>
            <person name="Quandt C.A."/>
            <person name="Ciobanu D."/>
            <person name="Clum A."/>
            <person name="Salamov A."/>
            <person name="Andreopoulos B."/>
            <person name="Cheng J.F."/>
            <person name="Woyke T."/>
            <person name="Pelin A."/>
            <person name="Henrissat B."/>
            <person name="Reynolds N.K."/>
            <person name="Benny G.L."/>
            <person name="Smith M.E."/>
            <person name="James T.Y."/>
            <person name="Grigoriev I.V."/>
        </authorList>
    </citation>
    <scope>NUCLEOTIDE SEQUENCE [LARGE SCALE GENOMIC DNA]</scope>
</reference>
<dbReference type="EC" id="2.1.1.348" evidence="1"/>
<dbReference type="Proteomes" id="UP000269721">
    <property type="component" value="Unassembled WGS sequence"/>
</dbReference>
<dbReference type="InterPro" id="IPR007757">
    <property type="entry name" value="MT-A70-like"/>
</dbReference>
<dbReference type="PANTHER" id="PTHR12829:SF7">
    <property type="entry name" value="N6-ADENOSINE-METHYLTRANSFERASE CATALYTIC SUBUNIT"/>
    <property type="match status" value="1"/>
</dbReference>
<dbReference type="Pfam" id="PF05063">
    <property type="entry name" value="MT-A70"/>
    <property type="match status" value="1"/>
</dbReference>
<keyword evidence="2" id="KW-0489">Methyltransferase</keyword>
<evidence type="ECO:0000256" key="4">
    <source>
        <dbReference type="ARBA" id="ARBA00022691"/>
    </source>
</evidence>
<dbReference type="EMBL" id="KZ994287">
    <property type="protein sequence ID" value="RKO93324.1"/>
    <property type="molecule type" value="Genomic_DNA"/>
</dbReference>
<feature type="non-terminal residue" evidence="7">
    <location>
        <position position="282"/>
    </location>
</feature>
<keyword evidence="4" id="KW-0949">S-adenosyl-L-methionine</keyword>
<keyword evidence="3" id="KW-0808">Transferase</keyword>
<proteinExistence type="inferred from homology"/>
<accession>A0A4P9WKI2</accession>
<dbReference type="GO" id="GO:0005634">
    <property type="term" value="C:nucleus"/>
    <property type="evidence" value="ECO:0007669"/>
    <property type="project" value="TreeGrafter"/>
</dbReference>
<feature type="non-terminal residue" evidence="7">
    <location>
        <position position="1"/>
    </location>
</feature>
<evidence type="ECO:0000256" key="3">
    <source>
        <dbReference type="ARBA" id="ARBA00022679"/>
    </source>
</evidence>
<dbReference type="OrthoDB" id="10262526at2759"/>
<dbReference type="GO" id="GO:0032259">
    <property type="term" value="P:methylation"/>
    <property type="evidence" value="ECO:0007669"/>
    <property type="project" value="UniProtKB-KW"/>
</dbReference>
<evidence type="ECO:0000313" key="8">
    <source>
        <dbReference type="Proteomes" id="UP000269721"/>
    </source>
</evidence>
<evidence type="ECO:0000313" key="7">
    <source>
        <dbReference type="EMBL" id="RKO93324.1"/>
    </source>
</evidence>
<evidence type="ECO:0000256" key="2">
    <source>
        <dbReference type="ARBA" id="ARBA00022603"/>
    </source>
</evidence>
<dbReference type="GO" id="GO:0036396">
    <property type="term" value="C:RNA N6-methyladenosine methyltransferase complex"/>
    <property type="evidence" value="ECO:0007669"/>
    <property type="project" value="TreeGrafter"/>
</dbReference>
<evidence type="ECO:0000256" key="5">
    <source>
        <dbReference type="ARBA" id="ARBA00048957"/>
    </source>
</evidence>
<dbReference type="PANTHER" id="PTHR12829">
    <property type="entry name" value="N6-ADENOSINE-METHYLTRANSFERASE"/>
    <property type="match status" value="1"/>
</dbReference>
<dbReference type="GO" id="GO:0001734">
    <property type="term" value="F:mRNA m(6)A methyltransferase activity"/>
    <property type="evidence" value="ECO:0007669"/>
    <property type="project" value="UniProtKB-EC"/>
</dbReference>